<dbReference type="GO" id="GO:0030272">
    <property type="term" value="F:5-formyltetrahydrofolate cyclo-ligase activity"/>
    <property type="evidence" value="ECO:0007669"/>
    <property type="project" value="UniProtKB-EC"/>
</dbReference>
<sequence>MSAKAKAALRETVLRRRGALPEVVRASLGRRILAAVLDLPAYGRAGVVLAYASFGAELGTDEFLRRVLDDGKILLLPRVERVGLVLYEVRDVARDLVPRTWGIREPEPDHCPVADPGRVDFALIPGVAFDRSGRRLGYGGGFYDRLISGGLSDGTPLVSGAFEVQVVDEVPAGPHDAPVDVVVTEKEIYPQNRLPSGP</sequence>
<dbReference type="GO" id="GO:0005524">
    <property type="term" value="F:ATP binding"/>
    <property type="evidence" value="ECO:0007669"/>
    <property type="project" value="UniProtKB-KW"/>
</dbReference>
<dbReference type="InterPro" id="IPR024185">
    <property type="entry name" value="FTHF_cligase-like_sf"/>
</dbReference>
<keyword evidence="2 4" id="KW-0547">Nucleotide-binding</keyword>
<dbReference type="GO" id="GO:0046872">
    <property type="term" value="F:metal ion binding"/>
    <property type="evidence" value="ECO:0007669"/>
    <property type="project" value="UniProtKB-KW"/>
</dbReference>
<dbReference type="InterPro" id="IPR002698">
    <property type="entry name" value="FTHF_cligase"/>
</dbReference>
<dbReference type="PIRSF" id="PIRSF006806">
    <property type="entry name" value="FTHF_cligase"/>
    <property type="match status" value="1"/>
</dbReference>
<keyword evidence="5" id="KW-0479">Metal-binding</keyword>
<dbReference type="GO" id="GO:0035999">
    <property type="term" value="P:tetrahydrofolate interconversion"/>
    <property type="evidence" value="ECO:0007669"/>
    <property type="project" value="TreeGrafter"/>
</dbReference>
<evidence type="ECO:0000256" key="1">
    <source>
        <dbReference type="ARBA" id="ARBA00010638"/>
    </source>
</evidence>
<dbReference type="AlphaFoldDB" id="A0A6J4NVH8"/>
<name>A0A6J4NVH8_9ACTN</name>
<dbReference type="SUPFAM" id="SSF100950">
    <property type="entry name" value="NagB/RpiA/CoA transferase-like"/>
    <property type="match status" value="1"/>
</dbReference>
<dbReference type="Gene3D" id="3.40.50.10420">
    <property type="entry name" value="NagB/RpiA/CoA transferase-like"/>
    <property type="match status" value="1"/>
</dbReference>
<proteinExistence type="inferred from homology"/>
<feature type="binding site" evidence="4">
    <location>
        <position position="57"/>
    </location>
    <ligand>
        <name>substrate</name>
    </ligand>
</feature>
<accession>A0A6J4NVH8</accession>
<comment type="catalytic activity">
    <reaction evidence="5">
        <text>(6S)-5-formyl-5,6,7,8-tetrahydrofolate + ATP = (6R)-5,10-methenyltetrahydrofolate + ADP + phosphate</text>
        <dbReference type="Rhea" id="RHEA:10488"/>
        <dbReference type="ChEBI" id="CHEBI:30616"/>
        <dbReference type="ChEBI" id="CHEBI:43474"/>
        <dbReference type="ChEBI" id="CHEBI:57455"/>
        <dbReference type="ChEBI" id="CHEBI:57457"/>
        <dbReference type="ChEBI" id="CHEBI:456216"/>
        <dbReference type="EC" id="6.3.3.2"/>
    </reaction>
</comment>
<keyword evidence="3 4" id="KW-0067">ATP-binding</keyword>
<evidence type="ECO:0000256" key="5">
    <source>
        <dbReference type="RuleBase" id="RU361279"/>
    </source>
</evidence>
<feature type="binding site" evidence="4">
    <location>
        <begin position="6"/>
        <end position="10"/>
    </location>
    <ligand>
        <name>ATP</name>
        <dbReference type="ChEBI" id="CHEBI:30616"/>
    </ligand>
</feature>
<comment type="similarity">
    <text evidence="1 5">Belongs to the 5-formyltetrahydrofolate cyclo-ligase family.</text>
</comment>
<protein>
    <recommendedName>
        <fullName evidence="5">5-formyltetrahydrofolate cyclo-ligase</fullName>
        <ecNumber evidence="5">6.3.3.2</ecNumber>
    </recommendedName>
</protein>
<dbReference type="NCBIfam" id="TIGR02727">
    <property type="entry name" value="MTHFS_bact"/>
    <property type="match status" value="1"/>
</dbReference>
<comment type="cofactor">
    <cofactor evidence="5">
        <name>Mg(2+)</name>
        <dbReference type="ChEBI" id="CHEBI:18420"/>
    </cofactor>
</comment>
<reference evidence="6" key="1">
    <citation type="submission" date="2020-02" db="EMBL/GenBank/DDBJ databases">
        <authorList>
            <person name="Meier V. D."/>
        </authorList>
    </citation>
    <scope>NUCLEOTIDE SEQUENCE</scope>
    <source>
        <strain evidence="6">AVDCRST_MAG22</strain>
    </source>
</reference>
<dbReference type="EC" id="6.3.3.2" evidence="5"/>
<dbReference type="PANTHER" id="PTHR23407">
    <property type="entry name" value="ATPASE INHIBITOR/5-FORMYLTETRAHYDROFOLATE CYCLO-LIGASE"/>
    <property type="match status" value="1"/>
</dbReference>
<evidence type="ECO:0000256" key="4">
    <source>
        <dbReference type="PIRSR" id="PIRSR006806-1"/>
    </source>
</evidence>
<keyword evidence="6" id="KW-0436">Ligase</keyword>
<dbReference type="InterPro" id="IPR037171">
    <property type="entry name" value="NagB/RpiA_transferase-like"/>
</dbReference>
<dbReference type="EMBL" id="CADCUV010000034">
    <property type="protein sequence ID" value="CAA9392896.1"/>
    <property type="molecule type" value="Genomic_DNA"/>
</dbReference>
<gene>
    <name evidence="6" type="ORF">AVDCRST_MAG22-722</name>
</gene>
<evidence type="ECO:0000256" key="3">
    <source>
        <dbReference type="ARBA" id="ARBA00022840"/>
    </source>
</evidence>
<keyword evidence="5" id="KW-0460">Magnesium</keyword>
<dbReference type="PANTHER" id="PTHR23407:SF1">
    <property type="entry name" value="5-FORMYLTETRAHYDROFOLATE CYCLO-LIGASE"/>
    <property type="match status" value="1"/>
</dbReference>
<evidence type="ECO:0000313" key="6">
    <source>
        <dbReference type="EMBL" id="CAA9392896.1"/>
    </source>
</evidence>
<feature type="binding site" evidence="4">
    <location>
        <begin position="135"/>
        <end position="143"/>
    </location>
    <ligand>
        <name>ATP</name>
        <dbReference type="ChEBI" id="CHEBI:30616"/>
    </ligand>
</feature>
<organism evidence="6">
    <name type="scientific">uncultured Rubrobacteraceae bacterium</name>
    <dbReference type="NCBI Taxonomy" id="349277"/>
    <lineage>
        <taxon>Bacteria</taxon>
        <taxon>Bacillati</taxon>
        <taxon>Actinomycetota</taxon>
        <taxon>Rubrobacteria</taxon>
        <taxon>Rubrobacterales</taxon>
        <taxon>Rubrobacteraceae</taxon>
        <taxon>environmental samples</taxon>
    </lineage>
</organism>
<dbReference type="GO" id="GO:0009396">
    <property type="term" value="P:folic acid-containing compound biosynthetic process"/>
    <property type="evidence" value="ECO:0007669"/>
    <property type="project" value="TreeGrafter"/>
</dbReference>
<dbReference type="Pfam" id="PF01812">
    <property type="entry name" value="5-FTHF_cyc-lig"/>
    <property type="match status" value="1"/>
</dbReference>
<evidence type="ECO:0000256" key="2">
    <source>
        <dbReference type="ARBA" id="ARBA00022741"/>
    </source>
</evidence>